<protein>
    <submittedName>
        <fullName evidence="3">LytTR family DNA-binding domain-containing protein</fullName>
    </submittedName>
</protein>
<feature type="domain" description="HTH LytTR-type" evidence="2">
    <location>
        <begin position="157"/>
        <end position="261"/>
    </location>
</feature>
<keyword evidence="1" id="KW-0472">Membrane</keyword>
<dbReference type="PANTHER" id="PTHR37299:SF1">
    <property type="entry name" value="STAGE 0 SPORULATION PROTEIN A HOMOLOG"/>
    <property type="match status" value="1"/>
</dbReference>
<organism evidence="3">
    <name type="scientific">Caulobacter sp. 73W</name>
    <dbReference type="NCBI Taxonomy" id="3161137"/>
    <lineage>
        <taxon>Bacteria</taxon>
        <taxon>Pseudomonadati</taxon>
        <taxon>Pseudomonadota</taxon>
        <taxon>Alphaproteobacteria</taxon>
        <taxon>Caulobacterales</taxon>
        <taxon>Caulobacteraceae</taxon>
        <taxon>Caulobacter</taxon>
    </lineage>
</organism>
<dbReference type="GO" id="GO:0000156">
    <property type="term" value="F:phosphorelay response regulator activity"/>
    <property type="evidence" value="ECO:0007669"/>
    <property type="project" value="InterPro"/>
</dbReference>
<dbReference type="Gene3D" id="2.40.50.1020">
    <property type="entry name" value="LytTr DNA-binding domain"/>
    <property type="match status" value="1"/>
</dbReference>
<proteinExistence type="predicted"/>
<evidence type="ECO:0000259" key="2">
    <source>
        <dbReference type="PROSITE" id="PS50930"/>
    </source>
</evidence>
<keyword evidence="1" id="KW-1133">Transmembrane helix</keyword>
<feature type="transmembrane region" description="Helical" evidence="1">
    <location>
        <begin position="80"/>
        <end position="106"/>
    </location>
</feature>
<gene>
    <name evidence="3" type="ORF">ABOZ73_00605</name>
</gene>
<feature type="transmembrane region" description="Helical" evidence="1">
    <location>
        <begin position="45"/>
        <end position="68"/>
    </location>
</feature>
<evidence type="ECO:0000313" key="3">
    <source>
        <dbReference type="EMBL" id="XDO96965.1"/>
    </source>
</evidence>
<name>A0AB39KTC1_9CAUL</name>
<dbReference type="RefSeq" id="WP_369059880.1">
    <property type="nucleotide sequence ID" value="NZ_CP158375.1"/>
</dbReference>
<dbReference type="GO" id="GO:0003677">
    <property type="term" value="F:DNA binding"/>
    <property type="evidence" value="ECO:0007669"/>
    <property type="project" value="UniProtKB-KW"/>
</dbReference>
<dbReference type="InterPro" id="IPR007492">
    <property type="entry name" value="LytTR_DNA-bd_dom"/>
</dbReference>
<evidence type="ECO:0000256" key="1">
    <source>
        <dbReference type="SAM" id="Phobius"/>
    </source>
</evidence>
<dbReference type="InterPro" id="IPR046947">
    <property type="entry name" value="LytR-like"/>
</dbReference>
<keyword evidence="1" id="KW-0812">Transmembrane</keyword>
<reference evidence="3" key="1">
    <citation type="submission" date="2024-06" db="EMBL/GenBank/DDBJ databases">
        <title>Caulobacter inopinatus, sp. nov.</title>
        <authorList>
            <person name="Donachie S.P."/>
        </authorList>
    </citation>
    <scope>NUCLEOTIDE SEQUENCE</scope>
    <source>
        <strain evidence="3">73W</strain>
    </source>
</reference>
<feature type="transmembrane region" description="Helical" evidence="1">
    <location>
        <begin position="112"/>
        <end position="134"/>
    </location>
</feature>
<dbReference type="PANTHER" id="PTHR37299">
    <property type="entry name" value="TRANSCRIPTIONAL REGULATOR-RELATED"/>
    <property type="match status" value="1"/>
</dbReference>
<dbReference type="AlphaFoldDB" id="A0AB39KTC1"/>
<keyword evidence="3" id="KW-0238">DNA-binding</keyword>
<sequence length="261" mass="28207">MAFAALSPRLIAAGLGAWMLAALVSAGQAYVFADFSGRPQSWWPTLAYTLAIFSIWALISPALLAGLSRIWRIERLTLRIAALMLGAPLAMAAHVLVFSVAFHPIYGQGRSIIGMMTPVLAANLDTAALAYGLLIAGTWLQARRTNPAPAEPVAEGLWIRDGGSTRFIAYGEIDWIAAAGDYAEIHAGSGSRLTDQSLTTLSRTLPQAQFARIHRSAIVRLDRVRHVQGVGRGDAEVELRDGRRLRLSRRFRGALAGRLPV</sequence>
<dbReference type="EMBL" id="CP158375">
    <property type="protein sequence ID" value="XDO96965.1"/>
    <property type="molecule type" value="Genomic_DNA"/>
</dbReference>
<dbReference type="PROSITE" id="PS50930">
    <property type="entry name" value="HTH_LYTTR"/>
    <property type="match status" value="1"/>
</dbReference>
<dbReference type="SMART" id="SM00850">
    <property type="entry name" value="LytTR"/>
    <property type="match status" value="1"/>
</dbReference>
<dbReference type="Pfam" id="PF04397">
    <property type="entry name" value="LytTR"/>
    <property type="match status" value="1"/>
</dbReference>
<accession>A0AB39KTC1</accession>